<gene>
    <name evidence="1" type="ORF">DC3_57750</name>
</gene>
<protein>
    <submittedName>
        <fullName evidence="1">Uncharacterized protein</fullName>
    </submittedName>
</protein>
<dbReference type="InterPro" id="IPR045738">
    <property type="entry name" value="DUF6088"/>
</dbReference>
<name>A0A511NBE4_DEIC1</name>
<dbReference type="AlphaFoldDB" id="A0A511NBE4"/>
<proteinExistence type="predicted"/>
<organism evidence="1 2">
    <name type="scientific">Deinococcus cellulosilyticus (strain DSM 18568 / NBRC 106333 / KACC 11606 / 5516J-15)</name>
    <dbReference type="NCBI Taxonomy" id="1223518"/>
    <lineage>
        <taxon>Bacteria</taxon>
        <taxon>Thermotogati</taxon>
        <taxon>Deinococcota</taxon>
        <taxon>Deinococci</taxon>
        <taxon>Deinococcales</taxon>
        <taxon>Deinococcaceae</taxon>
        <taxon>Deinococcus</taxon>
    </lineage>
</organism>
<keyword evidence="2" id="KW-1185">Reference proteome</keyword>
<dbReference type="Proteomes" id="UP000321306">
    <property type="component" value="Unassembled WGS sequence"/>
</dbReference>
<comment type="caution">
    <text evidence="1">The sequence shown here is derived from an EMBL/GenBank/DDBJ whole genome shotgun (WGS) entry which is preliminary data.</text>
</comment>
<reference evidence="1 2" key="1">
    <citation type="submission" date="2019-07" db="EMBL/GenBank/DDBJ databases">
        <title>Whole genome shotgun sequence of Deinococcus cellulosilyticus NBRC 106333.</title>
        <authorList>
            <person name="Hosoyama A."/>
            <person name="Uohara A."/>
            <person name="Ohji S."/>
            <person name="Ichikawa N."/>
        </authorList>
    </citation>
    <scope>NUCLEOTIDE SEQUENCE [LARGE SCALE GENOMIC DNA]</scope>
    <source>
        <strain evidence="1 2">NBRC 106333</strain>
    </source>
</reference>
<dbReference type="OrthoDB" id="9798200at2"/>
<evidence type="ECO:0000313" key="1">
    <source>
        <dbReference type="EMBL" id="GEM50140.1"/>
    </source>
</evidence>
<sequence length="203" mass="23107">MESLRKRTIQYVHRLKKGTLFSVGQLAEKLGVNNSRVYTVLSRMVQEKDPLIIRASHGLYQKPERSRWVGIVPPKPELVVQHWARKHQCKVRLAVEALLVKWQLTTQHQMQRLMETTGPSTTLNINGVQVHMRHRSEGAFVLHGTAAGEVVAVLMALGKRNVTQKVLHTLKRRLPDPEIQLIVQTPQVPLWIRQVLHSPGDTG</sequence>
<dbReference type="Pfam" id="PF19570">
    <property type="entry name" value="DUF6088"/>
    <property type="match status" value="1"/>
</dbReference>
<evidence type="ECO:0000313" key="2">
    <source>
        <dbReference type="Proteomes" id="UP000321306"/>
    </source>
</evidence>
<dbReference type="EMBL" id="BJXB01000060">
    <property type="protein sequence ID" value="GEM50140.1"/>
    <property type="molecule type" value="Genomic_DNA"/>
</dbReference>
<accession>A0A511NBE4</accession>
<dbReference type="RefSeq" id="WP_146892066.1">
    <property type="nucleotide sequence ID" value="NZ_BJXB01000060.1"/>
</dbReference>